<feature type="region of interest" description="Disordered" evidence="1">
    <location>
        <begin position="166"/>
        <end position="186"/>
    </location>
</feature>
<sequence>MYVLIYQWHIGIISSSTSWLCNVAKNVSLWHFSLDSYTMKKATQGYVTLFAVLFGSVETFGFEHTPEIDEKKKTTPSIASITSFNSNLLEAICCVASSRSSFRTLHVARHVTARCLGNNILYNGANDGVDGSNGVDGADADGGGVDGGSAEGVYCGCDNNADGSDNSVGSGGGDDGVGGGDDGVAGDVGKTSTCSETVVEMRNVLHSWISTLGENMHYIYVYDAKDFVNRNS</sequence>
<feature type="compositionally biased region" description="Gly residues" evidence="1">
    <location>
        <begin position="169"/>
        <end position="183"/>
    </location>
</feature>
<dbReference type="AlphaFoldDB" id="A0A6S7J9X4"/>
<evidence type="ECO:0000256" key="1">
    <source>
        <dbReference type="SAM" id="MobiDB-lite"/>
    </source>
</evidence>
<dbReference type="Proteomes" id="UP001152795">
    <property type="component" value="Unassembled WGS sequence"/>
</dbReference>
<reference evidence="2" key="1">
    <citation type="submission" date="2020-04" db="EMBL/GenBank/DDBJ databases">
        <authorList>
            <person name="Alioto T."/>
            <person name="Alioto T."/>
            <person name="Gomez Garrido J."/>
        </authorList>
    </citation>
    <scope>NUCLEOTIDE SEQUENCE</scope>
    <source>
        <strain evidence="2">A484AB</strain>
    </source>
</reference>
<name>A0A6S7J9X4_PARCT</name>
<gene>
    <name evidence="2" type="ORF">PACLA_8A036559</name>
</gene>
<accession>A0A6S7J9X4</accession>
<evidence type="ECO:0000313" key="2">
    <source>
        <dbReference type="EMBL" id="CAB4009258.1"/>
    </source>
</evidence>
<proteinExistence type="predicted"/>
<dbReference type="EMBL" id="CACRXK020006390">
    <property type="protein sequence ID" value="CAB4009258.1"/>
    <property type="molecule type" value="Genomic_DNA"/>
</dbReference>
<keyword evidence="3" id="KW-1185">Reference proteome</keyword>
<protein>
    <submittedName>
        <fullName evidence="2">Uncharacterized protein</fullName>
    </submittedName>
</protein>
<organism evidence="2 3">
    <name type="scientific">Paramuricea clavata</name>
    <name type="common">Red gorgonian</name>
    <name type="synonym">Violescent sea-whip</name>
    <dbReference type="NCBI Taxonomy" id="317549"/>
    <lineage>
        <taxon>Eukaryota</taxon>
        <taxon>Metazoa</taxon>
        <taxon>Cnidaria</taxon>
        <taxon>Anthozoa</taxon>
        <taxon>Octocorallia</taxon>
        <taxon>Malacalcyonacea</taxon>
        <taxon>Plexauridae</taxon>
        <taxon>Paramuricea</taxon>
    </lineage>
</organism>
<evidence type="ECO:0000313" key="3">
    <source>
        <dbReference type="Proteomes" id="UP001152795"/>
    </source>
</evidence>
<comment type="caution">
    <text evidence="2">The sequence shown here is derived from an EMBL/GenBank/DDBJ whole genome shotgun (WGS) entry which is preliminary data.</text>
</comment>